<evidence type="ECO:0000313" key="7">
    <source>
        <dbReference type="EMBL" id="OHY94891.1"/>
    </source>
</evidence>
<feature type="transmembrane region" description="Helical" evidence="5">
    <location>
        <begin position="7"/>
        <end position="27"/>
    </location>
</feature>
<dbReference type="PANTHER" id="PTHR32089:SF112">
    <property type="entry name" value="LYSOZYME-LIKE PROTEIN-RELATED"/>
    <property type="match status" value="1"/>
</dbReference>
<keyword evidence="8" id="KW-1185">Reference proteome</keyword>
<dbReference type="InterPro" id="IPR004089">
    <property type="entry name" value="MCPsignal_dom"/>
</dbReference>
<evidence type="ECO:0000256" key="5">
    <source>
        <dbReference type="SAM" id="Phobius"/>
    </source>
</evidence>
<sequence length="537" mass="59995">MNLSLKLKLYSIVVVFGITLSLSYLMLSYSTGAIKKENQYLFSQIIPSFSSIGEIENLINLKRRYELLIVHNIDQSKNLIKLAEAKEDLREELDRYSKFDANEEDVRNFKILNELINKYDKEIVELSEHYSQEGYQTSLNHVSEIFNTTNKLKLINSGYLDDYLVKFNDLERTSKLLSLSLLTIIFFILAITTILLIRNIVKRVDLMNSTITKFIDLDIRKGEMCDLIESKHFVNDELGSLMKNLREFRIKISGVISQAKVNCALTESSLSEFANSLHDNASSMQFSQDNMNQLVTALNEISSTAAEVSNNISTSADLTVASLEKANSTKLIVETTANSVITTNENLAKCNTLVQELESDSEKISTVLEMISNIADQTNLLALNAAIEAARAGEQGRGFAVVADEVRMLAKKTQESTSTIESIISVLQNKTNLVKNEVSACYELMADCISNSTSAINSMVEVNQNILTLSEMEEQISTAAEEQTCVINEINVNAVNVNDISAQSHHVSNELAISIGSISDETKKLHRILREFKSDEI</sequence>
<proteinExistence type="predicted"/>
<evidence type="ECO:0000259" key="6">
    <source>
        <dbReference type="PROSITE" id="PS50111"/>
    </source>
</evidence>
<dbReference type="Gene3D" id="1.10.287.950">
    <property type="entry name" value="Methyl-accepting chemotaxis protein"/>
    <property type="match status" value="1"/>
</dbReference>
<evidence type="ECO:0000313" key="8">
    <source>
        <dbReference type="Proteomes" id="UP000180133"/>
    </source>
</evidence>
<dbReference type="SMART" id="SM00283">
    <property type="entry name" value="MA"/>
    <property type="match status" value="1"/>
</dbReference>
<dbReference type="SUPFAM" id="SSF58104">
    <property type="entry name" value="Methyl-accepting chemotaxis protein (MCP) signaling domain"/>
    <property type="match status" value="1"/>
</dbReference>
<keyword evidence="4" id="KW-0175">Coiled coil</keyword>
<dbReference type="EMBL" id="MKFT01000004">
    <property type="protein sequence ID" value="OHY94891.1"/>
    <property type="molecule type" value="Genomic_DNA"/>
</dbReference>
<feature type="transmembrane region" description="Helical" evidence="5">
    <location>
        <begin position="176"/>
        <end position="197"/>
    </location>
</feature>
<feature type="domain" description="Methyl-accepting transducer" evidence="6">
    <location>
        <begin position="262"/>
        <end position="498"/>
    </location>
</feature>
<organism evidence="7 8">
    <name type="scientific">Vibrio rotiferianus</name>
    <dbReference type="NCBI Taxonomy" id="190895"/>
    <lineage>
        <taxon>Bacteria</taxon>
        <taxon>Pseudomonadati</taxon>
        <taxon>Pseudomonadota</taxon>
        <taxon>Gammaproteobacteria</taxon>
        <taxon>Vibrionales</taxon>
        <taxon>Vibrionaceae</taxon>
        <taxon>Vibrio</taxon>
    </lineage>
</organism>
<dbReference type="CDD" id="cd11386">
    <property type="entry name" value="MCP_signal"/>
    <property type="match status" value="1"/>
</dbReference>
<accession>A0ABX3DB78</accession>
<name>A0ABX3DB78_9VIBR</name>
<gene>
    <name evidence="7" type="ORF">BI375_14670</name>
</gene>
<evidence type="ECO:0000256" key="2">
    <source>
        <dbReference type="ARBA" id="ARBA00023224"/>
    </source>
</evidence>
<reference evidence="7 8" key="1">
    <citation type="submission" date="2016-09" db="EMBL/GenBank/DDBJ databases">
        <title>Isolation, identification and antibiotic sensitivity analysis of bacterial pathogen from juvenile Hippocampus erectus with tail-rotted disease.</title>
        <authorList>
            <person name="Yang Q."/>
        </authorList>
    </citation>
    <scope>NUCLEOTIDE SEQUENCE [LARGE SCALE GENOMIC DNA]</scope>
    <source>
        <strain evidence="7 8">HM-10</strain>
    </source>
</reference>
<dbReference type="PANTHER" id="PTHR32089">
    <property type="entry name" value="METHYL-ACCEPTING CHEMOTAXIS PROTEIN MCPB"/>
    <property type="match status" value="1"/>
</dbReference>
<evidence type="ECO:0000256" key="4">
    <source>
        <dbReference type="SAM" id="Coils"/>
    </source>
</evidence>
<comment type="subcellular location">
    <subcellularLocation>
        <location evidence="1">Membrane</location>
    </subcellularLocation>
</comment>
<evidence type="ECO:0000256" key="1">
    <source>
        <dbReference type="ARBA" id="ARBA00004370"/>
    </source>
</evidence>
<dbReference type="Pfam" id="PF00015">
    <property type="entry name" value="MCPsignal"/>
    <property type="match status" value="1"/>
</dbReference>
<keyword evidence="2 3" id="KW-0807">Transducer</keyword>
<keyword evidence="5" id="KW-0812">Transmembrane</keyword>
<keyword evidence="5" id="KW-0472">Membrane</keyword>
<comment type="caution">
    <text evidence="7">The sequence shown here is derived from an EMBL/GenBank/DDBJ whole genome shotgun (WGS) entry which is preliminary data.</text>
</comment>
<dbReference type="RefSeq" id="WP_071235673.1">
    <property type="nucleotide sequence ID" value="NZ_KV861322.1"/>
</dbReference>
<dbReference type="Proteomes" id="UP000180133">
    <property type="component" value="Unassembled WGS sequence"/>
</dbReference>
<protein>
    <recommendedName>
        <fullName evidence="6">Methyl-accepting transducer domain-containing protein</fullName>
    </recommendedName>
</protein>
<keyword evidence="5" id="KW-1133">Transmembrane helix</keyword>
<dbReference type="PROSITE" id="PS50111">
    <property type="entry name" value="CHEMOTAXIS_TRANSDUC_2"/>
    <property type="match status" value="1"/>
</dbReference>
<feature type="coiled-coil region" evidence="4">
    <location>
        <begin position="72"/>
        <end position="102"/>
    </location>
</feature>
<evidence type="ECO:0000256" key="3">
    <source>
        <dbReference type="PROSITE-ProRule" id="PRU00284"/>
    </source>
</evidence>